<dbReference type="AlphaFoldDB" id="A0A2N9FQ67"/>
<evidence type="ECO:0000313" key="3">
    <source>
        <dbReference type="EMBL" id="SPC89081.1"/>
    </source>
</evidence>
<dbReference type="Pfam" id="PF25370">
    <property type="entry name" value="HTH_74"/>
    <property type="match status" value="1"/>
</dbReference>
<reference evidence="3" key="1">
    <citation type="submission" date="2018-02" db="EMBL/GenBank/DDBJ databases">
        <authorList>
            <person name="Cohen D.B."/>
            <person name="Kent A.D."/>
        </authorList>
    </citation>
    <scope>NUCLEOTIDE SEQUENCE</scope>
</reference>
<feature type="region of interest" description="Disordered" evidence="1">
    <location>
        <begin position="1"/>
        <end position="20"/>
    </location>
</feature>
<dbReference type="EMBL" id="OIVN01001042">
    <property type="protein sequence ID" value="SPC89081.1"/>
    <property type="molecule type" value="Genomic_DNA"/>
</dbReference>
<evidence type="ECO:0000259" key="2">
    <source>
        <dbReference type="Pfam" id="PF25370"/>
    </source>
</evidence>
<protein>
    <recommendedName>
        <fullName evidence="2">HTH three-helical bundle domain-containing protein</fullName>
    </recommendedName>
</protein>
<evidence type="ECO:0000256" key="1">
    <source>
        <dbReference type="SAM" id="MobiDB-lite"/>
    </source>
</evidence>
<gene>
    <name evidence="3" type="ORF">FSB_LOCUS16963</name>
</gene>
<feature type="domain" description="HTH three-helical bundle" evidence="2">
    <location>
        <begin position="95"/>
        <end position="115"/>
    </location>
</feature>
<sequence length="116" mass="13144">MEFKIPLSNTSNQQSGPEDNWLEGEYEAADALLLLSVPNKSLKDDMETKSDTERDSENVKIAQVVRNRRSKQSEAEEFILAALTLAKFSGRCKNYREREIRAVLGNTPNISKALRK</sequence>
<accession>A0A2N9FQ67</accession>
<feature type="compositionally biased region" description="Polar residues" evidence="1">
    <location>
        <begin position="7"/>
        <end position="17"/>
    </location>
</feature>
<organism evidence="3">
    <name type="scientific">Fagus sylvatica</name>
    <name type="common">Beechnut</name>
    <dbReference type="NCBI Taxonomy" id="28930"/>
    <lineage>
        <taxon>Eukaryota</taxon>
        <taxon>Viridiplantae</taxon>
        <taxon>Streptophyta</taxon>
        <taxon>Embryophyta</taxon>
        <taxon>Tracheophyta</taxon>
        <taxon>Spermatophyta</taxon>
        <taxon>Magnoliopsida</taxon>
        <taxon>eudicotyledons</taxon>
        <taxon>Gunneridae</taxon>
        <taxon>Pentapetalae</taxon>
        <taxon>rosids</taxon>
        <taxon>fabids</taxon>
        <taxon>Fagales</taxon>
        <taxon>Fagaceae</taxon>
        <taxon>Fagus</taxon>
    </lineage>
</organism>
<dbReference type="InterPro" id="IPR057523">
    <property type="entry name" value="HTH_74"/>
</dbReference>
<name>A0A2N9FQ67_FAGSY</name>
<proteinExistence type="predicted"/>